<feature type="transmembrane region" description="Helical" evidence="9">
    <location>
        <begin position="86"/>
        <end position="105"/>
    </location>
</feature>
<keyword evidence="8" id="KW-0807">Transducer</keyword>
<evidence type="ECO:0000256" key="5">
    <source>
        <dbReference type="ARBA" id="ARBA00023136"/>
    </source>
</evidence>
<dbReference type="OrthoDB" id="2158641at2759"/>
<name>A0A1Y1VBL0_9FUNG</name>
<feature type="transmembrane region" description="Helical" evidence="9">
    <location>
        <begin position="117"/>
        <end position="139"/>
    </location>
</feature>
<dbReference type="EMBL" id="MCFH01000016">
    <property type="protein sequence ID" value="ORX52136.1"/>
    <property type="molecule type" value="Genomic_DNA"/>
</dbReference>
<evidence type="ECO:0000256" key="7">
    <source>
        <dbReference type="ARBA" id="ARBA00023180"/>
    </source>
</evidence>
<evidence type="ECO:0000313" key="12">
    <source>
        <dbReference type="Proteomes" id="UP000193719"/>
    </source>
</evidence>
<protein>
    <recommendedName>
        <fullName evidence="10">G-protein coupled receptors family 3 profile domain-containing protein</fullName>
    </recommendedName>
</protein>
<evidence type="ECO:0000256" key="1">
    <source>
        <dbReference type="ARBA" id="ARBA00004141"/>
    </source>
</evidence>
<dbReference type="GO" id="GO:0007214">
    <property type="term" value="P:gamma-aminobutyric acid signaling pathway"/>
    <property type="evidence" value="ECO:0007669"/>
    <property type="project" value="TreeGrafter"/>
</dbReference>
<feature type="transmembrane region" description="Helical" evidence="9">
    <location>
        <begin position="159"/>
        <end position="181"/>
    </location>
</feature>
<dbReference type="GO" id="GO:0004965">
    <property type="term" value="F:G protein-coupled GABA receptor activity"/>
    <property type="evidence" value="ECO:0007669"/>
    <property type="project" value="InterPro"/>
</dbReference>
<reference evidence="11 12" key="2">
    <citation type="submission" date="2016-08" db="EMBL/GenBank/DDBJ databases">
        <title>Pervasive Adenine N6-methylation of Active Genes in Fungi.</title>
        <authorList>
            <consortium name="DOE Joint Genome Institute"/>
            <person name="Mondo S.J."/>
            <person name="Dannebaum R.O."/>
            <person name="Kuo R.C."/>
            <person name="Labutti K."/>
            <person name="Haridas S."/>
            <person name="Kuo A."/>
            <person name="Salamov A."/>
            <person name="Ahrendt S.R."/>
            <person name="Lipzen A."/>
            <person name="Sullivan W."/>
            <person name="Andreopoulos W.B."/>
            <person name="Clum A."/>
            <person name="Lindquist E."/>
            <person name="Daum C."/>
            <person name="Ramamoorthy G.K."/>
            <person name="Gryganskyi A."/>
            <person name="Culley D."/>
            <person name="Magnuson J.K."/>
            <person name="James T.Y."/>
            <person name="O'Malley M.A."/>
            <person name="Stajich J.E."/>
            <person name="Spatafora J.W."/>
            <person name="Visel A."/>
            <person name="Grigoriev I.V."/>
        </authorList>
    </citation>
    <scope>NUCLEOTIDE SEQUENCE [LARGE SCALE GENOMIC DNA]</scope>
    <source>
        <strain evidence="12">finn</strain>
    </source>
</reference>
<dbReference type="AlphaFoldDB" id="A0A1Y1VBL0"/>
<gene>
    <name evidence="11" type="ORF">BCR36DRAFT_287005</name>
</gene>
<evidence type="ECO:0000256" key="6">
    <source>
        <dbReference type="ARBA" id="ARBA00023170"/>
    </source>
</evidence>
<feature type="transmembrane region" description="Helical" evidence="9">
    <location>
        <begin position="54"/>
        <end position="74"/>
    </location>
</feature>
<proteinExistence type="predicted"/>
<evidence type="ECO:0000256" key="4">
    <source>
        <dbReference type="ARBA" id="ARBA00023040"/>
    </source>
</evidence>
<dbReference type="PRINTS" id="PR00248">
    <property type="entry name" value="GPCRMGR"/>
</dbReference>
<dbReference type="Proteomes" id="UP000193719">
    <property type="component" value="Unassembled WGS sequence"/>
</dbReference>
<organism evidence="11 12">
    <name type="scientific">Piromyces finnis</name>
    <dbReference type="NCBI Taxonomy" id="1754191"/>
    <lineage>
        <taxon>Eukaryota</taxon>
        <taxon>Fungi</taxon>
        <taxon>Fungi incertae sedis</taxon>
        <taxon>Chytridiomycota</taxon>
        <taxon>Chytridiomycota incertae sedis</taxon>
        <taxon>Neocallimastigomycetes</taxon>
        <taxon>Neocallimastigales</taxon>
        <taxon>Neocallimastigaceae</taxon>
        <taxon>Piromyces</taxon>
    </lineage>
</organism>
<dbReference type="STRING" id="1754191.A0A1Y1VBL0"/>
<keyword evidence="2 9" id="KW-0812">Transmembrane</keyword>
<keyword evidence="7" id="KW-0325">Glycoprotein</keyword>
<sequence length="239" mass="27747">MYILLNSYEPKCEPSCYSGKCINNNVCDCSNTHFTGPLCNEYKQSKRMKIMDKAITILASLLIITSIVIIALLIHYKNDSIIKGGGLDFLIIIIIGSIINLIYALTLAVEKTIHKCYFIYLFKNTGFSLVFGSIFVKSLRIYRIFCQKRRMRLGLPREIMYAIVFLITIFHWLMAFFWTILHKISIRKGLTRNFEEYKACKYPLSMNLSTGFNLIVMFSGLMISYFIRNVDKKFKEVII</sequence>
<dbReference type="InterPro" id="IPR002455">
    <property type="entry name" value="GPCR3_GABA-B"/>
</dbReference>
<dbReference type="PANTHER" id="PTHR10519">
    <property type="entry name" value="GABA-B RECEPTOR"/>
    <property type="match status" value="1"/>
</dbReference>
<dbReference type="InterPro" id="IPR000337">
    <property type="entry name" value="GPCR_3"/>
</dbReference>
<evidence type="ECO:0000256" key="8">
    <source>
        <dbReference type="ARBA" id="ARBA00023224"/>
    </source>
</evidence>
<dbReference type="PANTHER" id="PTHR10519:SF78">
    <property type="entry name" value="G-PROTEIN COUPLED RECEPTORS FAMILY 3 PROFILE DOMAIN-CONTAINING PROTEIN"/>
    <property type="match status" value="1"/>
</dbReference>
<comment type="subcellular location">
    <subcellularLocation>
        <location evidence="1">Membrane</location>
        <topology evidence="1">Multi-pass membrane protein</topology>
    </subcellularLocation>
</comment>
<evidence type="ECO:0000259" key="10">
    <source>
        <dbReference type="PROSITE" id="PS50259"/>
    </source>
</evidence>
<feature type="domain" description="G-protein coupled receptors family 3 profile" evidence="10">
    <location>
        <begin position="51"/>
        <end position="239"/>
    </location>
</feature>
<accession>A0A1Y1VBL0</accession>
<evidence type="ECO:0000256" key="2">
    <source>
        <dbReference type="ARBA" id="ARBA00022692"/>
    </source>
</evidence>
<comment type="caution">
    <text evidence="11">The sequence shown here is derived from an EMBL/GenBank/DDBJ whole genome shotgun (WGS) entry which is preliminary data.</text>
</comment>
<feature type="transmembrane region" description="Helical" evidence="9">
    <location>
        <begin position="211"/>
        <end position="227"/>
    </location>
</feature>
<evidence type="ECO:0000313" key="11">
    <source>
        <dbReference type="EMBL" id="ORX52136.1"/>
    </source>
</evidence>
<reference evidence="11 12" key="1">
    <citation type="submission" date="2016-08" db="EMBL/GenBank/DDBJ databases">
        <title>Genomes of anaerobic fungi encode conserved fungal cellulosomes for biomass hydrolysis.</title>
        <authorList>
            <consortium name="DOE Joint Genome Institute"/>
            <person name="Haitjema C.H."/>
            <person name="Gilmore S.P."/>
            <person name="Henske J.K."/>
            <person name="Solomon K.V."/>
            <person name="De Groot R."/>
            <person name="Kuo A."/>
            <person name="Mondo S.J."/>
            <person name="Salamov A.A."/>
            <person name="Labutti K."/>
            <person name="Zhao Z."/>
            <person name="Chiniquy J."/>
            <person name="Barry K."/>
            <person name="Brewer H.M."/>
            <person name="Purvine S.O."/>
            <person name="Wright A.T."/>
            <person name="Boxma B."/>
            <person name="Van Alen T."/>
            <person name="Hackstein J.H."/>
            <person name="Baker S.E."/>
            <person name="Grigoriev I.V."/>
            <person name="O'Malley M.A."/>
        </authorList>
    </citation>
    <scope>NUCLEOTIDE SEQUENCE [LARGE SCALE GENOMIC DNA]</scope>
    <source>
        <strain evidence="12">finn</strain>
    </source>
</reference>
<dbReference type="InterPro" id="IPR017978">
    <property type="entry name" value="GPCR_3_C"/>
</dbReference>
<keyword evidence="3 9" id="KW-1133">Transmembrane helix</keyword>
<dbReference type="Pfam" id="PF00003">
    <property type="entry name" value="7tm_3"/>
    <property type="match status" value="1"/>
</dbReference>
<keyword evidence="4" id="KW-0297">G-protein coupled receptor</keyword>
<evidence type="ECO:0000256" key="9">
    <source>
        <dbReference type="SAM" id="Phobius"/>
    </source>
</evidence>
<keyword evidence="6" id="KW-0675">Receptor</keyword>
<dbReference type="GO" id="GO:0038039">
    <property type="term" value="C:G protein-coupled receptor heterodimeric complex"/>
    <property type="evidence" value="ECO:0007669"/>
    <property type="project" value="TreeGrafter"/>
</dbReference>
<keyword evidence="12" id="KW-1185">Reference proteome</keyword>
<keyword evidence="5 9" id="KW-0472">Membrane</keyword>
<dbReference type="PROSITE" id="PS50259">
    <property type="entry name" value="G_PROTEIN_RECEP_F3_4"/>
    <property type="match status" value="1"/>
</dbReference>
<evidence type="ECO:0000256" key="3">
    <source>
        <dbReference type="ARBA" id="ARBA00022989"/>
    </source>
</evidence>